<feature type="transmembrane region" description="Helical" evidence="7">
    <location>
        <begin position="231"/>
        <end position="252"/>
    </location>
</feature>
<evidence type="ECO:0000313" key="9">
    <source>
        <dbReference type="Proteomes" id="UP001385892"/>
    </source>
</evidence>
<evidence type="ECO:0000313" key="8">
    <source>
        <dbReference type="EMBL" id="MEJ8850341.1"/>
    </source>
</evidence>
<dbReference type="Proteomes" id="UP001385892">
    <property type="component" value="Unassembled WGS sequence"/>
</dbReference>
<reference evidence="8 9" key="1">
    <citation type="submission" date="2024-03" db="EMBL/GenBank/DDBJ databases">
        <title>Novel species of the genus Variovorax.</title>
        <authorList>
            <person name="Liu Q."/>
            <person name="Xin Y.-H."/>
        </authorList>
    </citation>
    <scope>NUCLEOTIDE SEQUENCE [LARGE SCALE GENOMIC DNA]</scope>
    <source>
        <strain evidence="8 9">KACC 18900</strain>
    </source>
</reference>
<gene>
    <name evidence="8" type="ORF">WKW82_27140</name>
</gene>
<dbReference type="RefSeq" id="WP_340345644.1">
    <property type="nucleotide sequence ID" value="NZ_JBBKZT010000014.1"/>
</dbReference>
<dbReference type="EMBL" id="JBBKZT010000014">
    <property type="protein sequence ID" value="MEJ8850341.1"/>
    <property type="molecule type" value="Genomic_DNA"/>
</dbReference>
<proteinExistence type="predicted"/>
<feature type="transmembrane region" description="Helical" evidence="7">
    <location>
        <begin position="319"/>
        <end position="339"/>
    </location>
</feature>
<evidence type="ECO:0000256" key="6">
    <source>
        <dbReference type="ARBA" id="ARBA00023136"/>
    </source>
</evidence>
<feature type="transmembrane region" description="Helical" evidence="7">
    <location>
        <begin position="197"/>
        <end position="219"/>
    </location>
</feature>
<feature type="transmembrane region" description="Helical" evidence="7">
    <location>
        <begin position="63"/>
        <end position="82"/>
    </location>
</feature>
<dbReference type="PANTHER" id="PTHR36838:SF1">
    <property type="entry name" value="SLR1864 PROTEIN"/>
    <property type="match status" value="1"/>
</dbReference>
<organism evidence="8 9">
    <name type="scientific">Variovorax rhizosphaerae</name>
    <dbReference type="NCBI Taxonomy" id="1836200"/>
    <lineage>
        <taxon>Bacteria</taxon>
        <taxon>Pseudomonadati</taxon>
        <taxon>Pseudomonadota</taxon>
        <taxon>Betaproteobacteria</taxon>
        <taxon>Burkholderiales</taxon>
        <taxon>Comamonadaceae</taxon>
        <taxon>Variovorax</taxon>
    </lineage>
</organism>
<keyword evidence="3" id="KW-1003">Cell membrane</keyword>
<keyword evidence="9" id="KW-1185">Reference proteome</keyword>
<feature type="transmembrane region" description="Helical" evidence="7">
    <location>
        <begin position="121"/>
        <end position="141"/>
    </location>
</feature>
<keyword evidence="5 7" id="KW-1133">Transmembrane helix</keyword>
<keyword evidence="4 7" id="KW-0812">Transmembrane</keyword>
<feature type="transmembrane region" description="Helical" evidence="7">
    <location>
        <begin position="33"/>
        <end position="51"/>
    </location>
</feature>
<sequence length="349" mass="37069">MPDAVQRKFALPTEIAWVHRPTPCYRSWHMTEILGITGPIYLVIALGFLAGRLEIFTKADMRVLGTYVVKFALPALVFTALSQRPVSDILNGRYMLDYAVGSLIVMMVAFAWGWRRQGKSFTLSSLCGLGMSSSNSGFIGYPIAVQVVGPSTAAVALAMNMVIENLVMIPLTLAMADSGSSGAGKWYRIALESMGKLARNPVILAMLGGFGVALLELPIAGGVLARTINMLAMSSAAVSLFVIGGALVGLPIKGMRRDVTAIALGKLVLHPLVVGLLVWLLPPSDPSLRAAAVVFAGVPMLSIYPILAQKYGFDTLCAAALLLATVLSFVTISVLLWLLGELPGWIPAP</sequence>
<dbReference type="InterPro" id="IPR004776">
    <property type="entry name" value="Mem_transp_PIN-like"/>
</dbReference>
<evidence type="ECO:0000256" key="1">
    <source>
        <dbReference type="ARBA" id="ARBA00004141"/>
    </source>
</evidence>
<comment type="caution">
    <text evidence="8">The sequence shown here is derived from an EMBL/GenBank/DDBJ whole genome shotgun (WGS) entry which is preliminary data.</text>
</comment>
<comment type="subcellular location">
    <subcellularLocation>
        <location evidence="1">Membrane</location>
        <topology evidence="1">Multi-pass membrane protein</topology>
    </subcellularLocation>
</comment>
<dbReference type="Pfam" id="PF03547">
    <property type="entry name" value="Mem_trans"/>
    <property type="match status" value="1"/>
</dbReference>
<accession>A0ABU8WS18</accession>
<feature type="transmembrane region" description="Helical" evidence="7">
    <location>
        <begin position="153"/>
        <end position="176"/>
    </location>
</feature>
<evidence type="ECO:0000256" key="5">
    <source>
        <dbReference type="ARBA" id="ARBA00022989"/>
    </source>
</evidence>
<evidence type="ECO:0000256" key="7">
    <source>
        <dbReference type="SAM" id="Phobius"/>
    </source>
</evidence>
<evidence type="ECO:0000256" key="3">
    <source>
        <dbReference type="ARBA" id="ARBA00022475"/>
    </source>
</evidence>
<protein>
    <submittedName>
        <fullName evidence="8">AEC family transporter</fullName>
    </submittedName>
</protein>
<keyword evidence="2" id="KW-0813">Transport</keyword>
<name>A0ABU8WS18_9BURK</name>
<feature type="transmembrane region" description="Helical" evidence="7">
    <location>
        <begin position="287"/>
        <end position="307"/>
    </location>
</feature>
<feature type="transmembrane region" description="Helical" evidence="7">
    <location>
        <begin position="259"/>
        <end position="281"/>
    </location>
</feature>
<evidence type="ECO:0000256" key="2">
    <source>
        <dbReference type="ARBA" id="ARBA00022448"/>
    </source>
</evidence>
<feature type="transmembrane region" description="Helical" evidence="7">
    <location>
        <begin position="94"/>
        <end position="114"/>
    </location>
</feature>
<keyword evidence="6 7" id="KW-0472">Membrane</keyword>
<evidence type="ECO:0000256" key="4">
    <source>
        <dbReference type="ARBA" id="ARBA00022692"/>
    </source>
</evidence>
<dbReference type="PANTHER" id="PTHR36838">
    <property type="entry name" value="AUXIN EFFLUX CARRIER FAMILY PROTEIN"/>
    <property type="match status" value="1"/>
</dbReference>